<gene>
    <name evidence="2" type="ORF">G7058_11445</name>
</gene>
<evidence type="ECO:0000256" key="1">
    <source>
        <dbReference type="SAM" id="Phobius"/>
    </source>
</evidence>
<keyword evidence="1" id="KW-0472">Membrane</keyword>
<accession>A0A6G7WK50</accession>
<keyword evidence="1" id="KW-1133">Transmembrane helix</keyword>
<sequence>MLNNERGAVLPFVLLTMLVTQLLFFSFLTIYENQMQTYILLKNHYQSQALLGLTERQLNEDASLSKITFNIGEVKIQRLGEKNYQITSQLENGYSETQVVDYYIEEKDEN</sequence>
<dbReference type="AlphaFoldDB" id="A0A6G7WK50"/>
<keyword evidence="1" id="KW-0812">Transmembrane</keyword>
<dbReference type="KEGG" id="jpo:G7058_11445"/>
<proteinExistence type="predicted"/>
<dbReference type="GeneID" id="94553903"/>
<feature type="transmembrane region" description="Helical" evidence="1">
    <location>
        <begin position="12"/>
        <end position="31"/>
    </location>
</feature>
<protein>
    <recommendedName>
        <fullName evidence="4">Competence protein ComG</fullName>
    </recommendedName>
</protein>
<keyword evidence="3" id="KW-1185">Reference proteome</keyword>
<organism evidence="2 3">
    <name type="scientific">Jeotgalibaca porci</name>
    <dbReference type="NCBI Taxonomy" id="1868793"/>
    <lineage>
        <taxon>Bacteria</taxon>
        <taxon>Bacillati</taxon>
        <taxon>Bacillota</taxon>
        <taxon>Bacilli</taxon>
        <taxon>Lactobacillales</taxon>
        <taxon>Carnobacteriaceae</taxon>
        <taxon>Jeotgalibaca</taxon>
    </lineage>
</organism>
<evidence type="ECO:0000313" key="2">
    <source>
        <dbReference type="EMBL" id="QIK52612.1"/>
    </source>
</evidence>
<dbReference type="EMBL" id="CP049889">
    <property type="protein sequence ID" value="QIK52612.1"/>
    <property type="molecule type" value="Genomic_DNA"/>
</dbReference>
<dbReference type="Proteomes" id="UP000501830">
    <property type="component" value="Chromosome"/>
</dbReference>
<name>A0A6G7WK50_9LACT</name>
<evidence type="ECO:0000313" key="3">
    <source>
        <dbReference type="Proteomes" id="UP000501830"/>
    </source>
</evidence>
<dbReference type="RefSeq" id="WP_166063647.1">
    <property type="nucleotide sequence ID" value="NZ_CP049889.1"/>
</dbReference>
<evidence type="ECO:0008006" key="4">
    <source>
        <dbReference type="Google" id="ProtNLM"/>
    </source>
</evidence>
<reference evidence="2 3" key="1">
    <citation type="journal article" date="2017" name="Int. J. Syst. Evol. Microbiol.">
        <title>Jeotgalibaca porci sp. nov. and Jeotgalibaca arthritidis sp. nov., isolated from pigs, and emended description of the genus Jeotgalibaca.</title>
        <authorList>
            <person name="Zamora L."/>
            <person name="Perez-Sancho M."/>
            <person name="Dominguez L."/>
            <person name="Fernandez-Garayzabal J.F."/>
            <person name="Vela A.I."/>
        </authorList>
    </citation>
    <scope>NUCLEOTIDE SEQUENCE [LARGE SCALE GENOMIC DNA]</scope>
    <source>
        <strain evidence="2 3">CCUG 69148</strain>
    </source>
</reference>